<organism evidence="5 6">
    <name type="scientific">Chryseobacterium koreense CCUG 49689</name>
    <dbReference type="NCBI Taxonomy" id="1304281"/>
    <lineage>
        <taxon>Bacteria</taxon>
        <taxon>Pseudomonadati</taxon>
        <taxon>Bacteroidota</taxon>
        <taxon>Flavobacteriia</taxon>
        <taxon>Flavobacteriales</taxon>
        <taxon>Weeksellaceae</taxon>
        <taxon>Chryseobacterium group</taxon>
        <taxon>Chryseobacterium</taxon>
    </lineage>
</organism>
<dbReference type="PANTHER" id="PTHR30244">
    <property type="entry name" value="TRANSAMINASE"/>
    <property type="match status" value="1"/>
</dbReference>
<feature type="modified residue" description="N6-(pyridoxal phosphate)lysine" evidence="3">
    <location>
        <position position="197"/>
    </location>
</feature>
<reference evidence="5 6" key="1">
    <citation type="journal article" date="2004" name="Int. J. Syst. Evol. Microbiol.">
        <title>Kaistella koreensis gen. nov., sp. nov., a novel member of the Chryseobacterium-Bergeyella-Riemerella branch.</title>
        <authorList>
            <person name="Kim M.K."/>
            <person name="Im W.T."/>
            <person name="Shin Y.K."/>
            <person name="Lim J.H."/>
            <person name="Kim S.H."/>
            <person name="Lee B.C."/>
            <person name="Park M.Y."/>
            <person name="Lee K.Y."/>
            <person name="Lee S.T."/>
        </authorList>
    </citation>
    <scope>NUCLEOTIDE SEQUENCE [LARGE SCALE GENOMIC DNA]</scope>
    <source>
        <strain evidence="5 6">CCUG 49689</strain>
    </source>
</reference>
<dbReference type="PATRIC" id="fig|1304281.5.peg.1745"/>
<keyword evidence="3 4" id="KW-0663">Pyridoxal phosphate</keyword>
<evidence type="ECO:0000313" key="6">
    <source>
        <dbReference type="Proteomes" id="UP000035900"/>
    </source>
</evidence>
<protein>
    <submittedName>
        <fullName evidence="5">Capsular biosynthesis protein</fullName>
    </submittedName>
</protein>
<dbReference type="InterPro" id="IPR000653">
    <property type="entry name" value="DegT/StrS_aminotransferase"/>
</dbReference>
<comment type="caution">
    <text evidence="5">The sequence shown here is derived from an EMBL/GenBank/DDBJ whole genome shotgun (WGS) entry which is preliminary data.</text>
</comment>
<dbReference type="SUPFAM" id="SSF53383">
    <property type="entry name" value="PLP-dependent transferases"/>
    <property type="match status" value="1"/>
</dbReference>
<dbReference type="Proteomes" id="UP000035900">
    <property type="component" value="Unassembled WGS sequence"/>
</dbReference>
<dbReference type="OrthoDB" id="9810913at2"/>
<evidence type="ECO:0000256" key="3">
    <source>
        <dbReference type="PIRSR" id="PIRSR000390-2"/>
    </source>
</evidence>
<evidence type="ECO:0000256" key="2">
    <source>
        <dbReference type="PIRSR" id="PIRSR000390-1"/>
    </source>
</evidence>
<dbReference type="RefSeq" id="WP_048499539.1">
    <property type="nucleotide sequence ID" value="NZ_LFNG01000010.1"/>
</dbReference>
<dbReference type="AlphaFoldDB" id="A0A0J7LQ11"/>
<dbReference type="InterPro" id="IPR015421">
    <property type="entry name" value="PyrdxlP-dep_Trfase_major"/>
</dbReference>
<feature type="active site" description="Proton acceptor" evidence="2">
    <location>
        <position position="197"/>
    </location>
</feature>
<evidence type="ECO:0000313" key="5">
    <source>
        <dbReference type="EMBL" id="KMQ71140.1"/>
    </source>
</evidence>
<proteinExistence type="inferred from homology"/>
<comment type="similarity">
    <text evidence="1 4">Belongs to the DegT/DnrJ/EryC1 family.</text>
</comment>
<evidence type="ECO:0000256" key="4">
    <source>
        <dbReference type="RuleBase" id="RU004508"/>
    </source>
</evidence>
<dbReference type="Gene3D" id="3.90.1150.10">
    <property type="entry name" value="Aspartate Aminotransferase, domain 1"/>
    <property type="match status" value="1"/>
</dbReference>
<dbReference type="InterPro" id="IPR015424">
    <property type="entry name" value="PyrdxlP-dep_Trfase"/>
</dbReference>
<dbReference type="CDD" id="cd00616">
    <property type="entry name" value="AHBA_syn"/>
    <property type="match status" value="1"/>
</dbReference>
<dbReference type="PIRSF" id="PIRSF000390">
    <property type="entry name" value="PLP_StrS"/>
    <property type="match status" value="1"/>
</dbReference>
<dbReference type="PANTHER" id="PTHR30244:SF34">
    <property type="entry name" value="DTDP-4-AMINO-4,6-DIDEOXYGALACTOSE TRANSAMINASE"/>
    <property type="match status" value="1"/>
</dbReference>
<dbReference type="GO" id="GO:0000271">
    <property type="term" value="P:polysaccharide biosynthetic process"/>
    <property type="evidence" value="ECO:0007669"/>
    <property type="project" value="TreeGrafter"/>
</dbReference>
<dbReference type="STRING" id="1304281.ACM44_08130"/>
<dbReference type="EMBL" id="LFNG01000010">
    <property type="protein sequence ID" value="KMQ71140.1"/>
    <property type="molecule type" value="Genomic_DNA"/>
</dbReference>
<dbReference type="Gene3D" id="3.40.640.10">
    <property type="entry name" value="Type I PLP-dependent aspartate aminotransferase-like (Major domain)"/>
    <property type="match status" value="1"/>
</dbReference>
<gene>
    <name evidence="5" type="ORF">ACM44_08130</name>
</gene>
<dbReference type="GO" id="GO:0030170">
    <property type="term" value="F:pyridoxal phosphate binding"/>
    <property type="evidence" value="ECO:0007669"/>
    <property type="project" value="TreeGrafter"/>
</dbReference>
<name>A0A0J7LQ11_9FLAO</name>
<dbReference type="Pfam" id="PF01041">
    <property type="entry name" value="DegT_DnrJ_EryC1"/>
    <property type="match status" value="2"/>
</dbReference>
<keyword evidence="6" id="KW-1185">Reference proteome</keyword>
<dbReference type="GO" id="GO:0008483">
    <property type="term" value="F:transaminase activity"/>
    <property type="evidence" value="ECO:0007669"/>
    <property type="project" value="TreeGrafter"/>
</dbReference>
<accession>A0A0J7LQ11</accession>
<sequence length="411" mass="45761">MKIPFSPPYIDDDVITEVVDTLQSGWITTGPKVKALEEEVCELTGVSNALCVNSWTSGAILIMKWFGIKEGDEVIIPAYTYSATALAVLHCGGTPVMVDVKEDFTIDPEKIRAAITDRTKVIMPVDIAGLPCDYDPINEIVHSEEIKKLFKPTSENQKKLGRILVLSDAAHSIGATYNGKPTGVLTDITIFSFHAVKNITSAEGGAICINLPAPFDNAEEYKTMRLWTLNGQTKDAFTKSQGGGSSWKYDIVFQGLKVNMPDVCAAIALAQIRNYNTELLPERKRVAERYHEFFSSKKWAQLPVIEDAKRKACDHLYALRINGITEEQRDAMMVSIADDEVSVNVHFIPMPMLTLFKDLGYKIADYPVAYDNFSREISLPIYPQLSDEEIDFICQSIEKAYEKILVNEAAV</sequence>
<evidence type="ECO:0000256" key="1">
    <source>
        <dbReference type="ARBA" id="ARBA00037999"/>
    </source>
</evidence>
<dbReference type="InterPro" id="IPR015422">
    <property type="entry name" value="PyrdxlP-dep_Trfase_small"/>
</dbReference>